<dbReference type="RefSeq" id="WP_229344610.1">
    <property type="nucleotide sequence ID" value="NZ_JAINUL010000001.1"/>
</dbReference>
<accession>A0ABS8EHU1</accession>
<organism evidence="1 2">
    <name type="scientific">Streptomyces flavotricini</name>
    <dbReference type="NCBI Taxonomy" id="66888"/>
    <lineage>
        <taxon>Bacteria</taxon>
        <taxon>Bacillati</taxon>
        <taxon>Actinomycetota</taxon>
        <taxon>Actinomycetes</taxon>
        <taxon>Kitasatosporales</taxon>
        <taxon>Streptomycetaceae</taxon>
        <taxon>Streptomyces</taxon>
    </lineage>
</organism>
<reference evidence="1 2" key="1">
    <citation type="submission" date="2021-08" db="EMBL/GenBank/DDBJ databases">
        <title>Genomic Architecture of Streptomyces flavotricini NGL1 and Streptomyces erythrochromogenes HMS4 With Differential Plant Beneficial attributes and laccase production capabilities.</title>
        <authorList>
            <person name="Salwan R."/>
            <person name="Kaur R."/>
            <person name="Sharma V."/>
        </authorList>
    </citation>
    <scope>NUCLEOTIDE SEQUENCE [LARGE SCALE GENOMIC DNA]</scope>
    <source>
        <strain evidence="1 2">NGL1</strain>
    </source>
</reference>
<dbReference type="InterPro" id="IPR017686">
    <property type="entry name" value="Phg/plasmid-like_prot"/>
</dbReference>
<proteinExistence type="predicted"/>
<evidence type="ECO:0000313" key="1">
    <source>
        <dbReference type="EMBL" id="MCC0100715.1"/>
    </source>
</evidence>
<dbReference type="InterPro" id="IPR026325">
    <property type="entry name" value="DUF932"/>
</dbReference>
<dbReference type="Pfam" id="PF06067">
    <property type="entry name" value="DUF932"/>
    <property type="match status" value="1"/>
</dbReference>
<comment type="caution">
    <text evidence="1">The sequence shown here is derived from an EMBL/GenBank/DDBJ whole genome shotgun (WGS) entry which is preliminary data.</text>
</comment>
<keyword evidence="2" id="KW-1185">Reference proteome</keyword>
<protein>
    <submittedName>
        <fullName evidence="1">DUF945 domain-containing protein</fullName>
    </submittedName>
</protein>
<sequence length="360" mass="38553">MAHEIEQFSDGTAAFVSARESAWHKLGTVTADALTAEDAMRLAALDGWNVRLVGLHATELTAQGATLLDVPNHRASVRTHPKTGRPETLGVVGPDYTPVQNEEHAEFLNFLADESGAHFETAGSLREGRQVFLTMKLPQTMTIGSGDNVDLYIAAFNSHDGSSAFRIVVTPVRVVCANTLRAGLRNAKSSYTVRHTSGARGRIAQARQALGLTFKYAEEFEQAAQRMLDTEMTTSMLRTVVDKLWPVADADSTRKKNNQQSRWYTIRNLFEQADTQAGIRGTAWAGYNAITEYANHIAPARGASPDLKSAARAERVISGTADDVVNGSAGGSGWVSAGGGTGEGLGEASDAVDLVGCECR</sequence>
<dbReference type="EMBL" id="JAINUL010000001">
    <property type="protein sequence ID" value="MCC0100715.1"/>
    <property type="molecule type" value="Genomic_DNA"/>
</dbReference>
<dbReference type="NCBIfam" id="TIGR03299">
    <property type="entry name" value="LGT_TIGR03299"/>
    <property type="match status" value="1"/>
</dbReference>
<name>A0ABS8EHU1_9ACTN</name>
<gene>
    <name evidence="1" type="ORF">K7B10_39375</name>
</gene>
<evidence type="ECO:0000313" key="2">
    <source>
        <dbReference type="Proteomes" id="UP001520654"/>
    </source>
</evidence>
<dbReference type="Proteomes" id="UP001520654">
    <property type="component" value="Unassembled WGS sequence"/>
</dbReference>